<dbReference type="InterPro" id="IPR013783">
    <property type="entry name" value="Ig-like_fold"/>
</dbReference>
<dbReference type="GO" id="GO:0004181">
    <property type="term" value="F:metallocarboxypeptidase activity"/>
    <property type="evidence" value="ECO:0007669"/>
    <property type="project" value="InterPro"/>
</dbReference>
<reference evidence="14 15" key="1">
    <citation type="submission" date="2019-05" db="EMBL/GenBank/DDBJ databases">
        <title>Arcobacter sp. nov., isolated from sea sediment.</title>
        <authorList>
            <person name="Kim W."/>
        </authorList>
    </citation>
    <scope>NUCLEOTIDE SEQUENCE [LARGE SCALE GENOMIC DNA]</scope>
    <source>
        <strain evidence="14 15">CAU 1517</strain>
    </source>
</reference>
<dbReference type="OrthoDB" id="5294005at2"/>
<keyword evidence="3 14" id="KW-0121">Carboxypeptidase</keyword>
<keyword evidence="5" id="KW-0479">Metal-binding</keyword>
<dbReference type="Gene3D" id="2.60.40.10">
    <property type="entry name" value="Immunoglobulins"/>
    <property type="match status" value="1"/>
</dbReference>
<feature type="domain" description="Peptidase M14" evidence="13">
    <location>
        <begin position="4"/>
        <end position="285"/>
    </location>
</feature>
<evidence type="ECO:0000256" key="4">
    <source>
        <dbReference type="ARBA" id="ARBA00022670"/>
    </source>
</evidence>
<accession>A0A5R8XY09</accession>
<evidence type="ECO:0000256" key="11">
    <source>
        <dbReference type="ARBA" id="ARBA00066554"/>
    </source>
</evidence>
<protein>
    <recommendedName>
        <fullName evidence="11">carboxypeptidase T</fullName>
        <ecNumber evidence="11">3.4.17.18</ecNumber>
    </recommendedName>
</protein>
<evidence type="ECO:0000313" key="14">
    <source>
        <dbReference type="EMBL" id="TLP35780.1"/>
    </source>
</evidence>
<dbReference type="GO" id="GO:0005615">
    <property type="term" value="C:extracellular space"/>
    <property type="evidence" value="ECO:0007669"/>
    <property type="project" value="TreeGrafter"/>
</dbReference>
<comment type="catalytic activity">
    <reaction evidence="10">
        <text>Releases a C-terminal residue, which may be hydrophobic or positively charged.</text>
        <dbReference type="EC" id="3.4.17.18"/>
    </reaction>
</comment>
<feature type="active site" description="Proton donor/acceptor" evidence="12">
    <location>
        <position position="261"/>
    </location>
</feature>
<evidence type="ECO:0000256" key="9">
    <source>
        <dbReference type="ARBA" id="ARBA00023049"/>
    </source>
</evidence>
<dbReference type="GO" id="GO:0008270">
    <property type="term" value="F:zinc ion binding"/>
    <property type="evidence" value="ECO:0007669"/>
    <property type="project" value="InterPro"/>
</dbReference>
<dbReference type="PROSITE" id="PS00132">
    <property type="entry name" value="CARBOXYPEPT_ZN_1"/>
    <property type="match status" value="1"/>
</dbReference>
<proteinExistence type="inferred from homology"/>
<dbReference type="EMBL" id="VANU01000007">
    <property type="protein sequence ID" value="TLP35780.1"/>
    <property type="molecule type" value="Genomic_DNA"/>
</dbReference>
<evidence type="ECO:0000256" key="5">
    <source>
        <dbReference type="ARBA" id="ARBA00022723"/>
    </source>
</evidence>
<dbReference type="PRINTS" id="PR00765">
    <property type="entry name" value="CRBOXYPTASEA"/>
</dbReference>
<keyword evidence="7" id="KW-0378">Hydrolase</keyword>
<sequence length="862" mass="99596">MKQLYRSYNESTEIFKDLEKKFPNNFKLESIGQTWEKRDINLITISMDIKKADEQPALFFTGTIHAREWIGHELAVEFAQYILEKLDTDTTIQSYLKGTTIYMVPCANPDGFDYSYNHFSFWRKNRRPNIDGSYGVDLNRNFPIGYVKSTKTTSNVYGGPEPFSEPETRALRDFVETHKNITIALDYHSQGNVFFPAHDFRHEDTIDTTDMNTLCANMAEEIRKISGREYGIHQGKPPIKLISGSGREFYHSLGIISTVVEVGTRNISDYMDDMNENLREHIPALLYAVNEVPNYSKNNSVKRVDSFEITEIGSHHVNLKWGYETNENIFFEIYRAQKDKQFCNSSNLIARTQSLEFSDINLTSNKDYFYNIRVVNKLTGEKSPFYPQIRLRTDCDYDEFSRTYYATAKETGYVAENLNNNASHFGVNSLFVGIDENKGISYAIVTVSLKSVPENAIIKDASINLYPINRVSTTIEKYGEWNVGIVNQETMGDITKYEDVDNMQIIQYVGRPTESHQLTQGIWRTWSFSGMECKTLQEMGQKYGKVVFRVEGPKELIIGRTRQMMQWDIGYGKFGYGLTYRPRLELTYTIKPTITELYPKEVFTVSRNSINQDGISSGFDENGKKIYSTFEFNLSSMPPYEDTMITKAYFELNSTNIYIKDDIRFHLEFVDENIDQDYDSIANREIIQNIGYDVSANELKNNQTQYFLFDSFAEIILNEKLKNKSDVAFVLKPTSSKKSIKNKSVSWEIKNQALSPKLIIEHIPKRRYPLPKVTNTSLSLENGKIKISWENPKEIGFKGTKVIKNAFREPYSTHDGQKLYAGTDNYTFDDFGAKDIDKYYAIFTYDEVPNYSEPVIIKYEAK</sequence>
<dbReference type="InterPro" id="IPR057246">
    <property type="entry name" value="CARBOXYPEPT_ZN_1"/>
</dbReference>
<evidence type="ECO:0000256" key="2">
    <source>
        <dbReference type="ARBA" id="ARBA00005988"/>
    </source>
</evidence>
<keyword evidence="6" id="KW-0732">Signal</keyword>
<dbReference type="SUPFAM" id="SSF53187">
    <property type="entry name" value="Zn-dependent exopeptidases"/>
    <property type="match status" value="1"/>
</dbReference>
<dbReference type="SUPFAM" id="SSF49265">
    <property type="entry name" value="Fibronectin type III"/>
    <property type="match status" value="1"/>
</dbReference>
<dbReference type="Gene3D" id="3.40.630.10">
    <property type="entry name" value="Zn peptidases"/>
    <property type="match status" value="1"/>
</dbReference>
<gene>
    <name evidence="14" type="ORF">FDK22_14075</name>
</gene>
<dbReference type="InterPro" id="IPR036116">
    <property type="entry name" value="FN3_sf"/>
</dbReference>
<comment type="similarity">
    <text evidence="2 12">Belongs to the peptidase M14 family.</text>
</comment>
<dbReference type="RefSeq" id="WP_138153626.1">
    <property type="nucleotide sequence ID" value="NZ_VANU01000007.1"/>
</dbReference>
<comment type="cofactor">
    <cofactor evidence="1">
        <name>Zn(2+)</name>
        <dbReference type="ChEBI" id="CHEBI:29105"/>
    </cofactor>
</comment>
<dbReference type="InterPro" id="IPR000834">
    <property type="entry name" value="Peptidase_M14"/>
</dbReference>
<evidence type="ECO:0000256" key="7">
    <source>
        <dbReference type="ARBA" id="ARBA00022801"/>
    </source>
</evidence>
<dbReference type="FunFam" id="3.40.630.10:FF:000084">
    <property type="entry name" value="Carboxypeptidase B2"/>
    <property type="match status" value="1"/>
</dbReference>
<dbReference type="Proteomes" id="UP000308901">
    <property type="component" value="Unassembled WGS sequence"/>
</dbReference>
<evidence type="ECO:0000256" key="10">
    <source>
        <dbReference type="ARBA" id="ARBA00050859"/>
    </source>
</evidence>
<name>A0A5R8XY09_9BACT</name>
<dbReference type="GO" id="GO:0006508">
    <property type="term" value="P:proteolysis"/>
    <property type="evidence" value="ECO:0007669"/>
    <property type="project" value="UniProtKB-KW"/>
</dbReference>
<keyword evidence="9" id="KW-0482">Metalloprotease</keyword>
<keyword evidence="15" id="KW-1185">Reference proteome</keyword>
<comment type="caution">
    <text evidence="14">The sequence shown here is derived from an EMBL/GenBank/DDBJ whole genome shotgun (WGS) entry which is preliminary data.</text>
</comment>
<evidence type="ECO:0000256" key="12">
    <source>
        <dbReference type="PROSITE-ProRule" id="PRU01379"/>
    </source>
</evidence>
<dbReference type="SMART" id="SM00631">
    <property type="entry name" value="Zn_pept"/>
    <property type="match status" value="1"/>
</dbReference>
<evidence type="ECO:0000259" key="13">
    <source>
        <dbReference type="PROSITE" id="PS52035"/>
    </source>
</evidence>
<evidence type="ECO:0000256" key="3">
    <source>
        <dbReference type="ARBA" id="ARBA00022645"/>
    </source>
</evidence>
<dbReference type="PANTHER" id="PTHR11705">
    <property type="entry name" value="PROTEASE FAMILY M14 CARBOXYPEPTIDASE A,B"/>
    <property type="match status" value="1"/>
</dbReference>
<dbReference type="AlphaFoldDB" id="A0A5R8XY09"/>
<dbReference type="PANTHER" id="PTHR11705:SF143">
    <property type="entry name" value="SLL0236 PROTEIN"/>
    <property type="match status" value="1"/>
</dbReference>
<keyword evidence="4" id="KW-0645">Protease</keyword>
<keyword evidence="8" id="KW-0862">Zinc</keyword>
<organism evidence="14 15">
    <name type="scientific">Arcobacter arenosus</name>
    <dbReference type="NCBI Taxonomy" id="2576037"/>
    <lineage>
        <taxon>Bacteria</taxon>
        <taxon>Pseudomonadati</taxon>
        <taxon>Campylobacterota</taxon>
        <taxon>Epsilonproteobacteria</taxon>
        <taxon>Campylobacterales</taxon>
        <taxon>Arcobacteraceae</taxon>
        <taxon>Arcobacter</taxon>
    </lineage>
</organism>
<evidence type="ECO:0000256" key="8">
    <source>
        <dbReference type="ARBA" id="ARBA00022833"/>
    </source>
</evidence>
<dbReference type="PROSITE" id="PS52035">
    <property type="entry name" value="PEPTIDASE_M14"/>
    <property type="match status" value="1"/>
</dbReference>
<evidence type="ECO:0000313" key="15">
    <source>
        <dbReference type="Proteomes" id="UP000308901"/>
    </source>
</evidence>
<dbReference type="Pfam" id="PF00246">
    <property type="entry name" value="Peptidase_M14"/>
    <property type="match status" value="1"/>
</dbReference>
<dbReference type="EC" id="3.4.17.18" evidence="11"/>
<evidence type="ECO:0000256" key="1">
    <source>
        <dbReference type="ARBA" id="ARBA00001947"/>
    </source>
</evidence>
<evidence type="ECO:0000256" key="6">
    <source>
        <dbReference type="ARBA" id="ARBA00022729"/>
    </source>
</evidence>